<reference evidence="2 3" key="1">
    <citation type="submission" date="2024-09" db="EMBL/GenBank/DDBJ databases">
        <authorList>
            <person name="Sun Q."/>
            <person name="Mori K."/>
        </authorList>
    </citation>
    <scope>NUCLEOTIDE SEQUENCE [LARGE SCALE GENOMIC DNA]</scope>
    <source>
        <strain evidence="2 3">JCM 6917</strain>
    </source>
</reference>
<dbReference type="Proteomes" id="UP001589709">
    <property type="component" value="Unassembled WGS sequence"/>
</dbReference>
<gene>
    <name evidence="2" type="ORF">ACFF45_06435</name>
</gene>
<evidence type="ECO:0000313" key="3">
    <source>
        <dbReference type="Proteomes" id="UP001589709"/>
    </source>
</evidence>
<name>A0ABV5MWM0_9ACTN</name>
<feature type="compositionally biased region" description="Low complexity" evidence="1">
    <location>
        <begin position="1"/>
        <end position="11"/>
    </location>
</feature>
<feature type="compositionally biased region" description="Polar residues" evidence="1">
    <location>
        <begin position="49"/>
        <end position="62"/>
    </location>
</feature>
<organism evidence="2 3">
    <name type="scientific">Streptomyces cinereospinus</name>
    <dbReference type="NCBI Taxonomy" id="285561"/>
    <lineage>
        <taxon>Bacteria</taxon>
        <taxon>Bacillati</taxon>
        <taxon>Actinomycetota</taxon>
        <taxon>Actinomycetes</taxon>
        <taxon>Kitasatosporales</taxon>
        <taxon>Streptomycetaceae</taxon>
        <taxon>Streptomyces</taxon>
    </lineage>
</organism>
<accession>A0ABV5MWM0</accession>
<feature type="region of interest" description="Disordered" evidence="1">
    <location>
        <begin position="1"/>
        <end position="73"/>
    </location>
</feature>
<dbReference type="EMBL" id="JBHMCY010000008">
    <property type="protein sequence ID" value="MFB9462362.1"/>
    <property type="molecule type" value="Genomic_DNA"/>
</dbReference>
<keyword evidence="3" id="KW-1185">Reference proteome</keyword>
<evidence type="ECO:0000313" key="2">
    <source>
        <dbReference type="EMBL" id="MFB9462362.1"/>
    </source>
</evidence>
<comment type="caution">
    <text evidence="2">The sequence shown here is derived from an EMBL/GenBank/DDBJ whole genome shotgun (WGS) entry which is preliminary data.</text>
</comment>
<sequence>MAPAARVTGVTGRRRPVLPPTAPPSAAFFPEEPARGGGCTDGRVVGNDFSGNASGVTRSDTPPSGGRWRDNDL</sequence>
<dbReference type="RefSeq" id="WP_381343084.1">
    <property type="nucleotide sequence ID" value="NZ_JBHMCY010000008.1"/>
</dbReference>
<proteinExistence type="predicted"/>
<protein>
    <submittedName>
        <fullName evidence="2">Uncharacterized protein</fullName>
    </submittedName>
</protein>
<evidence type="ECO:0000256" key="1">
    <source>
        <dbReference type="SAM" id="MobiDB-lite"/>
    </source>
</evidence>